<proteinExistence type="predicted"/>
<evidence type="ECO:0000313" key="4">
    <source>
        <dbReference type="Proteomes" id="UP000758856"/>
    </source>
</evidence>
<evidence type="ECO:0000256" key="1">
    <source>
        <dbReference type="SAM" id="SignalP"/>
    </source>
</evidence>
<evidence type="ECO:0000313" key="2">
    <source>
        <dbReference type="EMBL" id="GLK55457.1"/>
    </source>
</evidence>
<name>A0A9W6IS04_9HYPH</name>
<organism evidence="2 5">
    <name type="scientific">Methylopila capsulata</name>
    <dbReference type="NCBI Taxonomy" id="61654"/>
    <lineage>
        <taxon>Bacteria</taxon>
        <taxon>Pseudomonadati</taxon>
        <taxon>Pseudomonadota</taxon>
        <taxon>Alphaproteobacteria</taxon>
        <taxon>Hyphomicrobiales</taxon>
        <taxon>Methylopilaceae</taxon>
        <taxon>Methylopila</taxon>
    </lineage>
</organism>
<accession>A0A9W6IS04</accession>
<feature type="signal peptide" evidence="1">
    <location>
        <begin position="1"/>
        <end position="26"/>
    </location>
</feature>
<reference evidence="3 4" key="2">
    <citation type="submission" date="2021-01" db="EMBL/GenBank/DDBJ databases">
        <title>Genomic Encyclopedia of Type Strains, Phase IV (KMG-IV): sequencing the most valuable type-strain genomes for metagenomic binning, comparative biology and taxonomic classification.</title>
        <authorList>
            <person name="Goeker M."/>
        </authorList>
    </citation>
    <scope>NUCLEOTIDE SEQUENCE [LARGE SCALE GENOMIC DNA]</scope>
    <source>
        <strain evidence="3 4">DSM 6130</strain>
    </source>
</reference>
<gene>
    <name evidence="2" type="ORF">GCM10008170_14760</name>
    <name evidence="3" type="ORF">JOD31_000377</name>
</gene>
<reference evidence="2" key="3">
    <citation type="submission" date="2023-01" db="EMBL/GenBank/DDBJ databases">
        <authorList>
            <person name="Sun Q."/>
            <person name="Evtushenko L."/>
        </authorList>
    </citation>
    <scope>NUCLEOTIDE SEQUENCE</scope>
    <source>
        <strain evidence="2">VKM B-1606</strain>
    </source>
</reference>
<dbReference type="RefSeq" id="WP_204948620.1">
    <property type="nucleotide sequence ID" value="NZ_BSFF01000002.1"/>
</dbReference>
<feature type="chain" id="PRO_5040812454" evidence="1">
    <location>
        <begin position="27"/>
        <end position="116"/>
    </location>
</feature>
<comment type="caution">
    <text evidence="2">The sequence shown here is derived from an EMBL/GenBank/DDBJ whole genome shotgun (WGS) entry which is preliminary data.</text>
</comment>
<keyword evidence="4" id="KW-1185">Reference proteome</keyword>
<protein>
    <submittedName>
        <fullName evidence="2">Uncharacterized protein</fullName>
    </submittedName>
</protein>
<keyword evidence="1" id="KW-0732">Signal</keyword>
<dbReference type="EMBL" id="JAFBCY010000001">
    <property type="protein sequence ID" value="MBM7850165.1"/>
    <property type="molecule type" value="Genomic_DNA"/>
</dbReference>
<sequence>MSIRKTTALTAIAFGALTLAAAPAFAVTVTNGAEKAHKVTVDLGNDEPVTEIAPGKSAKLACPEGCELRIDALSYGYPASSGDKLTIGKDGTLAYAGQEDAEEARNETGKAGKKAQ</sequence>
<dbReference type="Proteomes" id="UP001143400">
    <property type="component" value="Unassembled WGS sequence"/>
</dbReference>
<dbReference type="AlphaFoldDB" id="A0A9W6IS04"/>
<evidence type="ECO:0000313" key="5">
    <source>
        <dbReference type="Proteomes" id="UP001143400"/>
    </source>
</evidence>
<reference evidence="2" key="1">
    <citation type="journal article" date="2014" name="Int. J. Syst. Evol. Microbiol.">
        <title>Complete genome sequence of Corynebacterium casei LMG S-19264T (=DSM 44701T), isolated from a smear-ripened cheese.</title>
        <authorList>
            <consortium name="US DOE Joint Genome Institute (JGI-PGF)"/>
            <person name="Walter F."/>
            <person name="Albersmeier A."/>
            <person name="Kalinowski J."/>
            <person name="Ruckert C."/>
        </authorList>
    </citation>
    <scope>NUCLEOTIDE SEQUENCE</scope>
    <source>
        <strain evidence="2">VKM B-1606</strain>
    </source>
</reference>
<dbReference type="Proteomes" id="UP000758856">
    <property type="component" value="Unassembled WGS sequence"/>
</dbReference>
<evidence type="ECO:0000313" key="3">
    <source>
        <dbReference type="EMBL" id="MBM7850165.1"/>
    </source>
</evidence>
<dbReference type="EMBL" id="BSFF01000002">
    <property type="protein sequence ID" value="GLK55457.1"/>
    <property type="molecule type" value="Genomic_DNA"/>
</dbReference>